<keyword evidence="5" id="KW-1185">Reference proteome</keyword>
<dbReference type="Pfam" id="PF21768">
    <property type="entry name" value="AF_1763-like_C"/>
    <property type="match status" value="1"/>
</dbReference>
<feature type="domain" description="AF-1763-like C-terminal" evidence="3">
    <location>
        <begin position="347"/>
        <end position="464"/>
    </location>
</feature>
<dbReference type="PANTHER" id="PTHR32015:SF1">
    <property type="entry name" value="LIPASE"/>
    <property type="match status" value="1"/>
</dbReference>
<organism evidence="4 5">
    <name type="scientific">Streptomyces xinghaiensis</name>
    <dbReference type="NCBI Taxonomy" id="1038928"/>
    <lineage>
        <taxon>Bacteria</taxon>
        <taxon>Bacillati</taxon>
        <taxon>Actinomycetota</taxon>
        <taxon>Actinomycetes</taxon>
        <taxon>Kitasatosporales</taxon>
        <taxon>Streptomycetaceae</taxon>
        <taxon>Streptomyces</taxon>
    </lineage>
</organism>
<dbReference type="GO" id="GO:0016042">
    <property type="term" value="P:lipid catabolic process"/>
    <property type="evidence" value="ECO:0007669"/>
    <property type="project" value="InterPro"/>
</dbReference>
<dbReference type="SUPFAM" id="SSF53474">
    <property type="entry name" value="alpha/beta-Hydrolases"/>
    <property type="match status" value="1"/>
</dbReference>
<reference evidence="4 5" key="1">
    <citation type="journal article" date="2014" name="Genome Announc.">
        <title>Draft Genome Sequence of Streptomyces fradiae ATCC 19609, a Strain Highly Sensitive to Antibiotics.</title>
        <authorList>
            <person name="Bekker O.B."/>
            <person name="Klimina K.M."/>
            <person name="Vatlin A.A."/>
            <person name="Zakharevich N.V."/>
            <person name="Kasianov A.S."/>
            <person name="Danilenko V.N."/>
        </authorList>
    </citation>
    <scope>NUCLEOTIDE SEQUENCE [LARGE SCALE GENOMIC DNA]</scope>
    <source>
        <strain evidence="4 5">ATCC 19609</strain>
    </source>
</reference>
<sequence length="474" mass="50866">MVPASPVGAAERPAGPDTARAGAGAEPAAPARGPQTAEAEQTTRTERTTGAAKAATRRTNTRTVPVVFVHGHEGSAQQWQSQAKRFSSNGYPDRLLYAFEYNTRVPTDDHAVAGLEEFVDGVRARTGAPRVDVIAHSRGTRVLHRYLSVPERAAEVRKYVNLDGASSAERPGGVPTLAIWGSAQPNGSIGGAVNVHTTDQGHTETATSARSFAHIHTFLRGRAPATEKVLPEPPGQVEIAGRAVHFPLNSGLAGRLEVWRLDPATGARADRRPRHVVRTGADGAFGPLDVNGRHTYELVLVRPGERVNHFYPEPFERSDRFVRLLVSAPGGVADRADACPGHTSVTVVRNREWWADTAAPDADRLELNGVQVLNPAVSPASRQILGVFAFDRDCDGISHTEAPLPPFDRIPFLTATDLHLPASPAADGTITVTQTMRGTGGERRTLAVRNWPSDSDTVSVLFKDYTDTAFGSTR</sequence>
<feature type="domain" description="AFL C-terminal" evidence="2">
    <location>
        <begin position="235"/>
        <end position="329"/>
    </location>
</feature>
<protein>
    <submittedName>
        <fullName evidence="4">Alpha/beta hydrolase</fullName>
    </submittedName>
</protein>
<evidence type="ECO:0000259" key="3">
    <source>
        <dbReference type="Pfam" id="PF21768"/>
    </source>
</evidence>
<comment type="caution">
    <text evidence="4">The sequence shown here is derived from an EMBL/GenBank/DDBJ whole genome shotgun (WGS) entry which is preliminary data.</text>
</comment>
<dbReference type="PANTHER" id="PTHR32015">
    <property type="entry name" value="FASTING INDUCED LIPASE"/>
    <property type="match status" value="1"/>
</dbReference>
<dbReference type="Gene3D" id="2.60.40.2200">
    <property type="match status" value="1"/>
</dbReference>
<dbReference type="GO" id="GO:0016298">
    <property type="term" value="F:lipase activity"/>
    <property type="evidence" value="ECO:0007669"/>
    <property type="project" value="TreeGrafter"/>
</dbReference>
<evidence type="ECO:0000259" key="2">
    <source>
        <dbReference type="Pfam" id="PF18067"/>
    </source>
</evidence>
<dbReference type="Gene3D" id="3.40.50.1820">
    <property type="entry name" value="alpha/beta hydrolase"/>
    <property type="match status" value="1"/>
</dbReference>
<dbReference type="Proteomes" id="UP000028058">
    <property type="component" value="Unassembled WGS sequence"/>
</dbReference>
<dbReference type="InterPro" id="IPR049036">
    <property type="entry name" value="AF_1763-like_C"/>
</dbReference>
<accession>A0A3M8EXU4</accession>
<dbReference type="EMBL" id="JNAD02000005">
    <property type="protein sequence ID" value="RKM95835.1"/>
    <property type="molecule type" value="Genomic_DNA"/>
</dbReference>
<gene>
    <name evidence="4" type="ORF">SFRA_012380</name>
</gene>
<proteinExistence type="predicted"/>
<feature type="region of interest" description="Disordered" evidence="1">
    <location>
        <begin position="1"/>
        <end position="61"/>
    </location>
</feature>
<dbReference type="InterPro" id="IPR029058">
    <property type="entry name" value="AB_hydrolase_fold"/>
</dbReference>
<dbReference type="Pfam" id="PF18067">
    <property type="entry name" value="Lipase_C"/>
    <property type="match status" value="1"/>
</dbReference>
<feature type="compositionally biased region" description="Low complexity" evidence="1">
    <location>
        <begin position="19"/>
        <end position="40"/>
    </location>
</feature>
<name>A0A3M8EXU4_9ACTN</name>
<dbReference type="InterPro" id="IPR002918">
    <property type="entry name" value="Lipase_EstA/Esterase_EstB"/>
</dbReference>
<dbReference type="Pfam" id="PF01674">
    <property type="entry name" value="Lipase_2"/>
    <property type="match status" value="1"/>
</dbReference>
<keyword evidence="4" id="KW-0378">Hydrolase</keyword>
<evidence type="ECO:0000256" key="1">
    <source>
        <dbReference type="SAM" id="MobiDB-lite"/>
    </source>
</evidence>
<dbReference type="AlphaFoldDB" id="A0A3M8EXU4"/>
<evidence type="ECO:0000313" key="4">
    <source>
        <dbReference type="EMBL" id="RKM95835.1"/>
    </source>
</evidence>
<dbReference type="Gene3D" id="2.60.40.2190">
    <property type="match status" value="1"/>
</dbReference>
<evidence type="ECO:0000313" key="5">
    <source>
        <dbReference type="Proteomes" id="UP000028058"/>
    </source>
</evidence>
<dbReference type="InterPro" id="IPR040664">
    <property type="entry name" value="AFL_C"/>
</dbReference>